<evidence type="ECO:0000256" key="9">
    <source>
        <dbReference type="ARBA" id="ARBA00023201"/>
    </source>
</evidence>
<dbReference type="Pfam" id="PF00999">
    <property type="entry name" value="Na_H_Exchanger"/>
    <property type="match status" value="1"/>
</dbReference>
<dbReference type="InterPro" id="IPR006153">
    <property type="entry name" value="Cation/H_exchanger_TM"/>
</dbReference>
<proteinExistence type="predicted"/>
<feature type="transmembrane region" description="Helical" evidence="10">
    <location>
        <begin position="111"/>
        <end position="133"/>
    </location>
</feature>
<evidence type="ECO:0000256" key="8">
    <source>
        <dbReference type="ARBA" id="ARBA00023136"/>
    </source>
</evidence>
<sequence>MDIITSILIILGVGLVLGQLFEHYRLAAVAGEIVGGIVLGPAILGIVRPDAVLSSLSELSLFFIVLLIGIEMTTEVLSSSYRKALPFSFTSFMLPVVIMTAILYFLFRFTFAASVIVSVSIGVPSISIISVLVRNYGLVQKPGGIVVLSSVIISDLLAFLILSAFLSSRTVLPEVVLFAIFLILLFYLDYLLERNSEKVMKAFTRLRATEHGEKVIFGVIIFSGLLVSSFFQFIGMTYVLGAFFSGMVISDVIVGKELFGIITRTLNRMNESFFIPVFFTIAGIQAVIPTSDYFAVLGSLLLITGGLSALMSRKVAEKIELGTEPMTTVGLLGGRGAVGVVIAGLALLTGLINYDLYSVILFGTVILSCIFPLLIRGKREENSPDA</sequence>
<dbReference type="GO" id="GO:0006814">
    <property type="term" value="P:sodium ion transport"/>
    <property type="evidence" value="ECO:0007669"/>
    <property type="project" value="UniProtKB-KW"/>
</dbReference>
<dbReference type="Gene3D" id="1.20.1530.20">
    <property type="match status" value="1"/>
</dbReference>
<dbReference type="GO" id="GO:0016020">
    <property type="term" value="C:membrane"/>
    <property type="evidence" value="ECO:0007669"/>
    <property type="project" value="UniProtKB-SubCell"/>
</dbReference>
<feature type="transmembrane region" description="Helical" evidence="10">
    <location>
        <begin position="294"/>
        <end position="311"/>
    </location>
</feature>
<evidence type="ECO:0000256" key="5">
    <source>
        <dbReference type="ARBA" id="ARBA00022989"/>
    </source>
</evidence>
<dbReference type="Proteomes" id="UP000750197">
    <property type="component" value="Unassembled WGS sequence"/>
</dbReference>
<keyword evidence="7" id="KW-0406">Ion transport</keyword>
<dbReference type="EMBL" id="JAHEAC010000045">
    <property type="protein sequence ID" value="MBX8644214.1"/>
    <property type="molecule type" value="Genomic_DNA"/>
</dbReference>
<feature type="transmembrane region" description="Helical" evidence="10">
    <location>
        <begin position="171"/>
        <end position="192"/>
    </location>
</feature>
<dbReference type="PANTHER" id="PTHR43562">
    <property type="entry name" value="NAPA-TYPE SODIUM/HYDROGEN ANTIPORTER"/>
    <property type="match status" value="1"/>
</dbReference>
<dbReference type="PANTHER" id="PTHR43562:SF3">
    <property type="entry name" value="SODIUM ION_PROTON EXCHANGER (EUROFUNG)"/>
    <property type="match status" value="1"/>
</dbReference>
<dbReference type="Proteomes" id="UP000716004">
    <property type="component" value="Unassembled WGS sequence"/>
</dbReference>
<evidence type="ECO:0000256" key="10">
    <source>
        <dbReference type="SAM" id="Phobius"/>
    </source>
</evidence>
<evidence type="ECO:0000256" key="4">
    <source>
        <dbReference type="ARBA" id="ARBA00022692"/>
    </source>
</evidence>
<gene>
    <name evidence="12" type="ORF">J9259_03785</name>
    <name evidence="13" type="ORF">KIY12_05770</name>
</gene>
<evidence type="ECO:0000313" key="14">
    <source>
        <dbReference type="Proteomes" id="UP000750197"/>
    </source>
</evidence>
<evidence type="ECO:0000256" key="3">
    <source>
        <dbReference type="ARBA" id="ARBA00022449"/>
    </source>
</evidence>
<evidence type="ECO:0000256" key="2">
    <source>
        <dbReference type="ARBA" id="ARBA00022448"/>
    </source>
</evidence>
<feature type="transmembrane region" description="Helical" evidence="10">
    <location>
        <begin position="240"/>
        <end position="259"/>
    </location>
</feature>
<keyword evidence="4 10" id="KW-0812">Transmembrane</keyword>
<evidence type="ECO:0000313" key="13">
    <source>
        <dbReference type="EMBL" id="MBX8644214.1"/>
    </source>
</evidence>
<accession>A0A8J8CD73</accession>
<feature type="transmembrane region" description="Helical" evidence="10">
    <location>
        <begin position="84"/>
        <end position="105"/>
    </location>
</feature>
<evidence type="ECO:0000313" key="12">
    <source>
        <dbReference type="EMBL" id="MBX8631628.1"/>
    </source>
</evidence>
<feature type="domain" description="Cation/H+ exchanger transmembrane" evidence="11">
    <location>
        <begin position="15"/>
        <end position="371"/>
    </location>
</feature>
<evidence type="ECO:0000256" key="1">
    <source>
        <dbReference type="ARBA" id="ARBA00004141"/>
    </source>
</evidence>
<evidence type="ECO:0000256" key="6">
    <source>
        <dbReference type="ARBA" id="ARBA00023053"/>
    </source>
</evidence>
<protein>
    <submittedName>
        <fullName evidence="13">Cation:proton antiporter</fullName>
    </submittedName>
</protein>
<feature type="transmembrane region" description="Helical" evidence="10">
    <location>
        <begin position="28"/>
        <end position="47"/>
    </location>
</feature>
<keyword evidence="8 10" id="KW-0472">Membrane</keyword>
<feature type="transmembrane region" description="Helical" evidence="10">
    <location>
        <begin position="145"/>
        <end position="165"/>
    </location>
</feature>
<dbReference type="AlphaFoldDB" id="A0A8J8CD73"/>
<feature type="transmembrane region" description="Helical" evidence="10">
    <location>
        <begin position="59"/>
        <end position="77"/>
    </location>
</feature>
<feature type="transmembrane region" description="Helical" evidence="10">
    <location>
        <begin position="356"/>
        <end position="375"/>
    </location>
</feature>
<keyword evidence="3" id="KW-0050">Antiport</keyword>
<comment type="caution">
    <text evidence="13">The sequence shown here is derived from an EMBL/GenBank/DDBJ whole genome shotgun (WGS) entry which is preliminary data.</text>
</comment>
<dbReference type="GO" id="GO:0015297">
    <property type="term" value="F:antiporter activity"/>
    <property type="evidence" value="ECO:0007669"/>
    <property type="project" value="UniProtKB-KW"/>
</dbReference>
<feature type="transmembrane region" description="Helical" evidence="10">
    <location>
        <begin position="332"/>
        <end position="350"/>
    </location>
</feature>
<keyword evidence="6" id="KW-0915">Sodium</keyword>
<dbReference type="EMBL" id="JAGVSJ010000006">
    <property type="protein sequence ID" value="MBX8631628.1"/>
    <property type="molecule type" value="Genomic_DNA"/>
</dbReference>
<dbReference type="InterPro" id="IPR038770">
    <property type="entry name" value="Na+/solute_symporter_sf"/>
</dbReference>
<organism evidence="13 14">
    <name type="scientific">Candidatus Sysuiplasma superficiale</name>
    <dbReference type="NCBI Taxonomy" id="2823368"/>
    <lineage>
        <taxon>Archaea</taxon>
        <taxon>Methanobacteriati</taxon>
        <taxon>Thermoplasmatota</taxon>
        <taxon>Thermoplasmata</taxon>
        <taxon>Candidatus Sysuiplasmatales</taxon>
        <taxon>Candidatus Sysuiplasmataceae</taxon>
        <taxon>Candidatus Sysuiplasma</taxon>
    </lineage>
</organism>
<evidence type="ECO:0000259" key="11">
    <source>
        <dbReference type="Pfam" id="PF00999"/>
    </source>
</evidence>
<keyword evidence="5 10" id="KW-1133">Transmembrane helix</keyword>
<reference evidence="13" key="1">
    <citation type="submission" date="2021-05" db="EMBL/GenBank/DDBJ databases">
        <title>Genomic insights into ecological role and evolution of a novel Thermoplasmata order Candidatus Sysuiplasmatales.</title>
        <authorList>
            <person name="Yuan Y."/>
        </authorList>
    </citation>
    <scope>NUCLEOTIDE SEQUENCE</scope>
    <source>
        <strain evidence="13">TUT19-bin139</strain>
        <strain evidence="12">YP2-bin.285</strain>
    </source>
</reference>
<dbReference type="GO" id="GO:1902600">
    <property type="term" value="P:proton transmembrane transport"/>
    <property type="evidence" value="ECO:0007669"/>
    <property type="project" value="InterPro"/>
</dbReference>
<name>A0A8J8CD73_9ARCH</name>
<keyword evidence="9" id="KW-0739">Sodium transport</keyword>
<comment type="subcellular location">
    <subcellularLocation>
        <location evidence="1">Membrane</location>
        <topology evidence="1">Multi-pass membrane protein</topology>
    </subcellularLocation>
</comment>
<keyword evidence="2" id="KW-0813">Transport</keyword>
<feature type="transmembrane region" description="Helical" evidence="10">
    <location>
        <begin position="6"/>
        <end position="21"/>
    </location>
</feature>
<feature type="transmembrane region" description="Helical" evidence="10">
    <location>
        <begin position="271"/>
        <end position="288"/>
    </location>
</feature>
<evidence type="ECO:0000256" key="7">
    <source>
        <dbReference type="ARBA" id="ARBA00023065"/>
    </source>
</evidence>
<feature type="transmembrane region" description="Helical" evidence="10">
    <location>
        <begin position="215"/>
        <end position="234"/>
    </location>
</feature>